<organism evidence="1 2">
    <name type="scientific">Muraenolepis orangiensis</name>
    <name type="common">Patagonian moray cod</name>
    <dbReference type="NCBI Taxonomy" id="630683"/>
    <lineage>
        <taxon>Eukaryota</taxon>
        <taxon>Metazoa</taxon>
        <taxon>Chordata</taxon>
        <taxon>Craniata</taxon>
        <taxon>Vertebrata</taxon>
        <taxon>Euteleostomi</taxon>
        <taxon>Actinopterygii</taxon>
        <taxon>Neopterygii</taxon>
        <taxon>Teleostei</taxon>
        <taxon>Neoteleostei</taxon>
        <taxon>Acanthomorphata</taxon>
        <taxon>Zeiogadaria</taxon>
        <taxon>Gadariae</taxon>
        <taxon>Gadiformes</taxon>
        <taxon>Muraenolepidoidei</taxon>
        <taxon>Muraenolepididae</taxon>
        <taxon>Muraenolepis</taxon>
    </lineage>
</organism>
<name>A0A9Q0I3W7_9TELE</name>
<gene>
    <name evidence="1" type="ORF">NHX12_014520</name>
</gene>
<comment type="caution">
    <text evidence="1">The sequence shown here is derived from an EMBL/GenBank/DDBJ whole genome shotgun (WGS) entry which is preliminary data.</text>
</comment>
<proteinExistence type="predicted"/>
<reference evidence="1" key="1">
    <citation type="submission" date="2022-07" db="EMBL/GenBank/DDBJ databases">
        <title>Chromosome-level genome of Muraenolepis orangiensis.</title>
        <authorList>
            <person name="Kim J."/>
        </authorList>
    </citation>
    <scope>NUCLEOTIDE SEQUENCE</scope>
    <source>
        <strain evidence="1">KU_S4_2022</strain>
        <tissue evidence="1">Muscle</tissue>
    </source>
</reference>
<keyword evidence="2" id="KW-1185">Reference proteome</keyword>
<evidence type="ECO:0000313" key="2">
    <source>
        <dbReference type="Proteomes" id="UP001148018"/>
    </source>
</evidence>
<dbReference type="AlphaFoldDB" id="A0A9Q0I3W7"/>
<evidence type="ECO:0000313" key="1">
    <source>
        <dbReference type="EMBL" id="KAJ3584023.1"/>
    </source>
</evidence>
<dbReference type="Proteomes" id="UP001148018">
    <property type="component" value="Unassembled WGS sequence"/>
</dbReference>
<accession>A0A9Q0I3W7</accession>
<protein>
    <submittedName>
        <fullName evidence="1">Uncharacterized protein</fullName>
    </submittedName>
</protein>
<dbReference type="EMBL" id="JANIIK010000119">
    <property type="protein sequence ID" value="KAJ3584023.1"/>
    <property type="molecule type" value="Genomic_DNA"/>
</dbReference>
<dbReference type="OrthoDB" id="8895564at2759"/>
<sequence length="178" mass="19848">MCLICTETVAIIKSGNVISVMKKNDLFIFFPVAPGRKRNTPVPLPPQLEFLVKETAGPTNVIESSPGRTRLDISGCNKWGLIRDPVCLGVSAGVLHSTFCQLLSTAFSMVDQEDLKRLQEAYEFCGIHPANPTKQHVRQHCRIKIPQPTELLDRVDKVLKHFYLATDQQCPTLQAIHA</sequence>